<dbReference type="AlphaFoldDB" id="A0A3M7RUR7"/>
<evidence type="ECO:0000256" key="1">
    <source>
        <dbReference type="SAM" id="Phobius"/>
    </source>
</evidence>
<evidence type="ECO:0000313" key="2">
    <source>
        <dbReference type="EMBL" id="RNA27065.1"/>
    </source>
</evidence>
<feature type="transmembrane region" description="Helical" evidence="1">
    <location>
        <begin position="66"/>
        <end position="86"/>
    </location>
</feature>
<evidence type="ECO:0000313" key="3">
    <source>
        <dbReference type="Proteomes" id="UP000276133"/>
    </source>
</evidence>
<keyword evidence="1" id="KW-0812">Transmembrane</keyword>
<gene>
    <name evidence="2" type="ORF">BpHYR1_012378</name>
</gene>
<protein>
    <submittedName>
        <fullName evidence="2">Uncharacterized protein</fullName>
    </submittedName>
</protein>
<sequence length="178" mass="21569">MQLDGQPHTFDSKLCLISITNIDRRYRYFQNRHRLKVSIFYRYFPRVSIYYRYHASESIYYRYHPMVLIFANRNLFSILLYFFLFVNYDDFKDCSLEDNEQLLSISSTNSKLENISIHLANELIDQGLINPNDHGLISDLFIRTIKDFFPMGFLLYKNHENLDLKMPQMINRRIFHLE</sequence>
<keyword evidence="1" id="KW-0472">Membrane</keyword>
<keyword evidence="3" id="KW-1185">Reference proteome</keyword>
<comment type="caution">
    <text evidence="2">The sequence shown here is derived from an EMBL/GenBank/DDBJ whole genome shotgun (WGS) entry which is preliminary data.</text>
</comment>
<dbReference type="EMBL" id="REGN01002604">
    <property type="protein sequence ID" value="RNA27065.1"/>
    <property type="molecule type" value="Genomic_DNA"/>
</dbReference>
<name>A0A3M7RUR7_BRAPC</name>
<organism evidence="2 3">
    <name type="scientific">Brachionus plicatilis</name>
    <name type="common">Marine rotifer</name>
    <name type="synonym">Brachionus muelleri</name>
    <dbReference type="NCBI Taxonomy" id="10195"/>
    <lineage>
        <taxon>Eukaryota</taxon>
        <taxon>Metazoa</taxon>
        <taxon>Spiralia</taxon>
        <taxon>Gnathifera</taxon>
        <taxon>Rotifera</taxon>
        <taxon>Eurotatoria</taxon>
        <taxon>Monogononta</taxon>
        <taxon>Pseudotrocha</taxon>
        <taxon>Ploima</taxon>
        <taxon>Brachionidae</taxon>
        <taxon>Brachionus</taxon>
    </lineage>
</organism>
<keyword evidence="1" id="KW-1133">Transmembrane helix</keyword>
<reference evidence="2 3" key="1">
    <citation type="journal article" date="2018" name="Sci. Rep.">
        <title>Genomic signatures of local adaptation to the degree of environmental predictability in rotifers.</title>
        <authorList>
            <person name="Franch-Gras L."/>
            <person name="Hahn C."/>
            <person name="Garcia-Roger E.M."/>
            <person name="Carmona M.J."/>
            <person name="Serra M."/>
            <person name="Gomez A."/>
        </authorList>
    </citation>
    <scope>NUCLEOTIDE SEQUENCE [LARGE SCALE GENOMIC DNA]</scope>
    <source>
        <strain evidence="2">HYR1</strain>
    </source>
</reference>
<accession>A0A3M7RUR7</accession>
<proteinExistence type="predicted"/>
<dbReference type="Proteomes" id="UP000276133">
    <property type="component" value="Unassembled WGS sequence"/>
</dbReference>